<dbReference type="EMBL" id="PYFT01000001">
    <property type="protein sequence ID" value="PSR53729.1"/>
    <property type="molecule type" value="Genomic_DNA"/>
</dbReference>
<comment type="caution">
    <text evidence="3">The sequence shown here is derived from an EMBL/GenBank/DDBJ whole genome shotgun (WGS) entry which is preliminary data.</text>
</comment>
<keyword evidence="4" id="KW-1185">Reference proteome</keyword>
<evidence type="ECO:0000313" key="4">
    <source>
        <dbReference type="Proteomes" id="UP000240357"/>
    </source>
</evidence>
<keyword evidence="1" id="KW-0812">Transmembrane</keyword>
<dbReference type="AlphaFoldDB" id="A0A2T2YDY6"/>
<keyword evidence="1" id="KW-0472">Membrane</keyword>
<evidence type="ECO:0000256" key="1">
    <source>
        <dbReference type="SAM" id="Phobius"/>
    </source>
</evidence>
<gene>
    <name evidence="3" type="ORF">AHMF7605_09425</name>
</gene>
<feature type="transmembrane region" description="Helical" evidence="1">
    <location>
        <begin position="12"/>
        <end position="36"/>
    </location>
</feature>
<dbReference type="PANTHER" id="PTHR35102:SF1">
    <property type="entry name" value="E3 UBIQUITIN-PROTEIN LIGASE"/>
    <property type="match status" value="1"/>
</dbReference>
<dbReference type="InterPro" id="IPR018639">
    <property type="entry name" value="DUF2062"/>
</dbReference>
<dbReference type="Pfam" id="PF09835">
    <property type="entry name" value="DUF2062"/>
    <property type="match status" value="1"/>
</dbReference>
<reference evidence="3 4" key="1">
    <citation type="submission" date="2018-03" db="EMBL/GenBank/DDBJ databases">
        <title>Adhaeribacter sp. HMF7605 Genome sequencing and assembly.</title>
        <authorList>
            <person name="Kang H."/>
            <person name="Kang J."/>
            <person name="Cha I."/>
            <person name="Kim H."/>
            <person name="Joh K."/>
        </authorList>
    </citation>
    <scope>NUCLEOTIDE SEQUENCE [LARGE SCALE GENOMIC DNA]</scope>
    <source>
        <strain evidence="3 4">HMF7605</strain>
    </source>
</reference>
<organism evidence="3 4">
    <name type="scientific">Adhaeribacter arboris</name>
    <dbReference type="NCBI Taxonomy" id="2072846"/>
    <lineage>
        <taxon>Bacteria</taxon>
        <taxon>Pseudomonadati</taxon>
        <taxon>Bacteroidota</taxon>
        <taxon>Cytophagia</taxon>
        <taxon>Cytophagales</taxon>
        <taxon>Hymenobacteraceae</taxon>
        <taxon>Adhaeribacter</taxon>
    </lineage>
</organism>
<dbReference type="OrthoDB" id="978759at2"/>
<feature type="transmembrane region" description="Helical" evidence="1">
    <location>
        <begin position="98"/>
        <end position="124"/>
    </location>
</feature>
<proteinExistence type="predicted"/>
<evidence type="ECO:0000313" key="3">
    <source>
        <dbReference type="EMBL" id="PSR53729.1"/>
    </source>
</evidence>
<name>A0A2T2YDY6_9BACT</name>
<evidence type="ECO:0000259" key="2">
    <source>
        <dbReference type="Pfam" id="PF09835"/>
    </source>
</evidence>
<accession>A0A2T2YDY6</accession>
<dbReference type="Proteomes" id="UP000240357">
    <property type="component" value="Unassembled WGS sequence"/>
</dbReference>
<feature type="domain" description="DUF2062" evidence="2">
    <location>
        <begin position="3"/>
        <end position="133"/>
    </location>
</feature>
<keyword evidence="1" id="KW-1133">Transmembrane helix</keyword>
<sequence>MGITPQKLAVTGALGVVIGLMPLFGLTSFLCTLLALRFKLNLPALLLICYLISPLHLILYIPFIEVGLKVFPLTTFNLSLSEITALFKQDWVVALKTIWLANLAGMLLWLVLAGPLTFFCYVLMLPVVRKLLKRLPLPEEQP</sequence>
<protein>
    <submittedName>
        <fullName evidence="3">DUF2062 domain-containing protein</fullName>
    </submittedName>
</protein>
<dbReference type="PANTHER" id="PTHR35102">
    <property type="entry name" value="E3 UBIQUITIN-PROTEIN LIGASE"/>
    <property type="match status" value="1"/>
</dbReference>
<feature type="transmembrane region" description="Helical" evidence="1">
    <location>
        <begin position="43"/>
        <end position="63"/>
    </location>
</feature>